<name>A0A2C9UTZ5_MANES</name>
<dbReference type="EMBL" id="CM004398">
    <property type="protein sequence ID" value="OAY34910.1"/>
    <property type="molecule type" value="Genomic_DNA"/>
</dbReference>
<organism evidence="1">
    <name type="scientific">Manihot esculenta</name>
    <name type="common">Cassava</name>
    <name type="synonym">Jatropha manihot</name>
    <dbReference type="NCBI Taxonomy" id="3983"/>
    <lineage>
        <taxon>Eukaryota</taxon>
        <taxon>Viridiplantae</taxon>
        <taxon>Streptophyta</taxon>
        <taxon>Embryophyta</taxon>
        <taxon>Tracheophyta</taxon>
        <taxon>Spermatophyta</taxon>
        <taxon>Magnoliopsida</taxon>
        <taxon>eudicotyledons</taxon>
        <taxon>Gunneridae</taxon>
        <taxon>Pentapetalae</taxon>
        <taxon>rosids</taxon>
        <taxon>fabids</taxon>
        <taxon>Malpighiales</taxon>
        <taxon>Euphorbiaceae</taxon>
        <taxon>Crotonoideae</taxon>
        <taxon>Manihoteae</taxon>
        <taxon>Manihot</taxon>
    </lineage>
</organism>
<accession>A0A2C9UTZ5</accession>
<reference evidence="1" key="1">
    <citation type="submission" date="2016-02" db="EMBL/GenBank/DDBJ databases">
        <title>WGS assembly of Manihot esculenta.</title>
        <authorList>
            <person name="Bredeson J.V."/>
            <person name="Prochnik S.E."/>
            <person name="Lyons J.B."/>
            <person name="Schmutz J."/>
            <person name="Grimwood J."/>
            <person name="Vrebalov J."/>
            <person name="Bart R.S."/>
            <person name="Amuge T."/>
            <person name="Ferguson M.E."/>
            <person name="Green R."/>
            <person name="Putnam N."/>
            <person name="Stites J."/>
            <person name="Rounsley S."/>
            <person name="Rokhsar D.S."/>
        </authorList>
    </citation>
    <scope>NUCLEOTIDE SEQUENCE [LARGE SCALE GENOMIC DNA]</scope>
    <source>
        <tissue evidence="1">Leaf</tissue>
    </source>
</reference>
<dbReference type="AlphaFoldDB" id="A0A2C9UTZ5"/>
<gene>
    <name evidence="1" type="ORF">MANES_12G057000</name>
</gene>
<proteinExistence type="predicted"/>
<evidence type="ECO:0000313" key="1">
    <source>
        <dbReference type="EMBL" id="OAY34910.1"/>
    </source>
</evidence>
<sequence>MWKPLLHCHRSISKVIEIGNNIETLNLQNWSLELMSCEIKG</sequence>
<protein>
    <submittedName>
        <fullName evidence="1">Uncharacterized protein</fullName>
    </submittedName>
</protein>